<dbReference type="GeneID" id="106813523"/>
<evidence type="ECO:0000313" key="9">
    <source>
        <dbReference type="RefSeq" id="XP_014673168.1"/>
    </source>
</evidence>
<feature type="region of interest" description="Disordered" evidence="3">
    <location>
        <begin position="762"/>
        <end position="828"/>
    </location>
</feature>
<dbReference type="RefSeq" id="XP_014673167.1">
    <property type="nucleotide sequence ID" value="XM_014817681.1"/>
</dbReference>
<dbReference type="RefSeq" id="XP_014673166.1">
    <property type="nucleotide sequence ID" value="XM_014817680.1"/>
</dbReference>
<comment type="subcellular location">
    <subcellularLocation>
        <location evidence="1">Cytoplasmic vesicle</location>
        <location evidence="1">Clathrin-coated vesicle</location>
    </subcellularLocation>
</comment>
<protein>
    <submittedName>
        <fullName evidence="6 7">DENN domain-containing protein 1A-like</fullName>
    </submittedName>
</protein>
<organism evidence="5 8">
    <name type="scientific">Priapulus caudatus</name>
    <name type="common">Priapulid worm</name>
    <dbReference type="NCBI Taxonomy" id="37621"/>
    <lineage>
        <taxon>Eukaryota</taxon>
        <taxon>Metazoa</taxon>
        <taxon>Ecdysozoa</taxon>
        <taxon>Scalidophora</taxon>
        <taxon>Priapulida</taxon>
        <taxon>Priapulimorpha</taxon>
        <taxon>Priapulimorphida</taxon>
        <taxon>Priapulidae</taxon>
        <taxon>Priapulus</taxon>
    </lineage>
</organism>
<feature type="compositionally biased region" description="Acidic residues" evidence="3">
    <location>
        <begin position="565"/>
        <end position="580"/>
    </location>
</feature>
<dbReference type="InterPro" id="IPR001194">
    <property type="entry name" value="cDENN_dom"/>
</dbReference>
<evidence type="ECO:0000256" key="1">
    <source>
        <dbReference type="ARBA" id="ARBA00004132"/>
    </source>
</evidence>
<gene>
    <name evidence="6 7 8 9" type="primary">LOC106813523</name>
</gene>
<keyword evidence="5" id="KW-1185">Reference proteome</keyword>
<evidence type="ECO:0000313" key="8">
    <source>
        <dbReference type="RefSeq" id="XP_014673167.1"/>
    </source>
</evidence>
<reference evidence="6 7" key="1">
    <citation type="submission" date="2025-05" db="UniProtKB">
        <authorList>
            <consortium name="RefSeq"/>
        </authorList>
    </citation>
    <scope>IDENTIFICATION</scope>
</reference>
<dbReference type="Pfam" id="PF02141">
    <property type="entry name" value="DENN"/>
    <property type="match status" value="1"/>
</dbReference>
<feature type="region of interest" description="Disordered" evidence="3">
    <location>
        <begin position="849"/>
        <end position="889"/>
    </location>
</feature>
<dbReference type="PANTHER" id="PTHR13196:SF14">
    <property type="entry name" value="UDENN DOMAIN-CONTAINING PROTEIN"/>
    <property type="match status" value="1"/>
</dbReference>
<dbReference type="SMART" id="SM00799">
    <property type="entry name" value="DENN"/>
    <property type="match status" value="1"/>
</dbReference>
<feature type="compositionally biased region" description="Low complexity" evidence="3">
    <location>
        <begin position="859"/>
        <end position="871"/>
    </location>
</feature>
<dbReference type="InterPro" id="IPR005113">
    <property type="entry name" value="uDENN_dom"/>
</dbReference>
<dbReference type="InterPro" id="IPR043153">
    <property type="entry name" value="DENN_C"/>
</dbReference>
<dbReference type="SMART" id="SM00800">
    <property type="entry name" value="uDENN"/>
    <property type="match status" value="1"/>
</dbReference>
<dbReference type="SMART" id="SM00801">
    <property type="entry name" value="dDENN"/>
    <property type="match status" value="1"/>
</dbReference>
<feature type="compositionally biased region" description="Low complexity" evidence="3">
    <location>
        <begin position="763"/>
        <end position="784"/>
    </location>
</feature>
<feature type="compositionally biased region" description="Low complexity" evidence="3">
    <location>
        <begin position="462"/>
        <end position="472"/>
    </location>
</feature>
<evidence type="ECO:0000313" key="6">
    <source>
        <dbReference type="RefSeq" id="XP_014673165.1"/>
    </source>
</evidence>
<feature type="region of interest" description="Disordered" evidence="3">
    <location>
        <begin position="459"/>
        <end position="494"/>
    </location>
</feature>
<dbReference type="RefSeq" id="XP_014673165.1">
    <property type="nucleotide sequence ID" value="XM_014817679.1"/>
</dbReference>
<dbReference type="InterPro" id="IPR005112">
    <property type="entry name" value="dDENN_dom"/>
</dbReference>
<dbReference type="RefSeq" id="XP_014673168.1">
    <property type="nucleotide sequence ID" value="XM_014817682.1"/>
</dbReference>
<dbReference type="Pfam" id="PF03456">
    <property type="entry name" value="uDENN"/>
    <property type="match status" value="1"/>
</dbReference>
<evidence type="ECO:0000256" key="3">
    <source>
        <dbReference type="SAM" id="MobiDB-lite"/>
    </source>
</evidence>
<dbReference type="InterPro" id="IPR040032">
    <property type="entry name" value="DENND1A/B/C"/>
</dbReference>
<evidence type="ECO:0000259" key="4">
    <source>
        <dbReference type="PROSITE" id="PS50211"/>
    </source>
</evidence>
<evidence type="ECO:0000313" key="5">
    <source>
        <dbReference type="Proteomes" id="UP000695022"/>
    </source>
</evidence>
<dbReference type="Gene3D" id="6.10.140.1000">
    <property type="match status" value="1"/>
</dbReference>
<dbReference type="Gene3D" id="3.40.50.11500">
    <property type="match status" value="1"/>
</dbReference>
<dbReference type="PANTHER" id="PTHR13196">
    <property type="entry name" value="DENN DOMAIN-CONTAINING"/>
    <property type="match status" value="1"/>
</dbReference>
<proteinExistence type="predicted"/>
<feature type="domain" description="UDENN" evidence="4">
    <location>
        <begin position="10"/>
        <end position="375"/>
    </location>
</feature>
<evidence type="ECO:0000313" key="7">
    <source>
        <dbReference type="RefSeq" id="XP_014673166.1"/>
    </source>
</evidence>
<sequence>MGSRIRQNPSKVFEVFTEIAAGTDTEEPWILQKYPADFDEKDVLKSLPRFAFPCKIDSNAVQLFSFVVTNVDSKFAFGFCRHAPNSQTCLCLLSYLPWFDVFFKLLNAIADAINSRQDGALQPFLDSVYQHEVPSPGNLLEAQSLSRGFSCICPDTNTLPSIPESRNLMEYFNAVDPVNMICIFASMLNERRVVFTSKKLGRLTSCVFGAASLLYPMHWQHIFIPVLPMHLKDYLTAPMPFIIGVPTLVMEKALKTELGDAFVLDLDTNQLESHFDDVENMPGEVVSSLKRRLKDPNNSFGDGLARSFLHAMVLLIGGYRDALRFRPGEVISFDEDLFLQSRPAYLQPFLENMLQLQIFQQFIDERLEMLNSGEGFSDEFEYENNLYGDKVFNSKLKNQYRDWMVNMKKGGALLRIVKDKVKDKGKKTYKDIRTKWHDIQSPKLDGGDLTVCHKLDAGACRSSSAPSSPTSSRKTLDQKDKRVSRNLAFGSPHPVLLSGKKEELLKSFERSRRYNVLNVDNDADADEAAWPRGGDDDDDSPDYKRVSMNLLQEMHSIIYPDTAAADDGEKEDEDEEETQTDDASGAATHARSKRSPIMQLTRREERELSVSWTEPAAGAPPLRKSHSDVPLIRLDSLEEATAVAAFDPLLGGERAPLAAAAAAALPATYPFASSYTAGTLVWPPGGASRPAAEQNYDAATPQVRASPQRQSIEGAGLPPPASPRVVAADSSLIDLGATETCMDMFDPLGGAANASTDARDAVSPAAFSAPPSGGAASPAPFRSPVSGQQAPPGGALHTNALFHSPVLGQQAPPGGSPHRAASFHSSVSGQQARTSGLFKILQTQPVSSHNAFAGSRPSAVAVADATTPTVVRGQPKPQDPVKPAWEKFD</sequence>
<dbReference type="InterPro" id="IPR037516">
    <property type="entry name" value="Tripartite_DENN"/>
</dbReference>
<keyword evidence="2" id="KW-0968">Cytoplasmic vesicle</keyword>
<evidence type="ECO:0000256" key="2">
    <source>
        <dbReference type="ARBA" id="ARBA00023329"/>
    </source>
</evidence>
<feature type="compositionally biased region" description="Basic and acidic residues" evidence="3">
    <location>
        <begin position="474"/>
        <end position="483"/>
    </location>
</feature>
<name>A0ABM1ELU6_PRICU</name>
<accession>A0ABM1ELU6</accession>
<dbReference type="Gene3D" id="3.30.450.200">
    <property type="match status" value="1"/>
</dbReference>
<feature type="region of interest" description="Disordered" evidence="3">
    <location>
        <begin position="565"/>
        <end position="625"/>
    </location>
</feature>
<dbReference type="Proteomes" id="UP000695022">
    <property type="component" value="Unplaced"/>
</dbReference>
<feature type="region of interest" description="Disordered" evidence="3">
    <location>
        <begin position="686"/>
        <end position="725"/>
    </location>
</feature>
<dbReference type="Pfam" id="PF03455">
    <property type="entry name" value="dDENN"/>
    <property type="match status" value="1"/>
</dbReference>
<dbReference type="PROSITE" id="PS50211">
    <property type="entry name" value="DENN"/>
    <property type="match status" value="1"/>
</dbReference>